<protein>
    <recommendedName>
        <fullName evidence="2">SHOCT domain-containing protein</fullName>
    </recommendedName>
</protein>
<reference evidence="3 4" key="1">
    <citation type="journal article" date="2010" name="Stand. Genomic Sci.">
        <title>Complete genome sequence of Spirochaeta smaragdinae type strain (SEBR 4228).</title>
        <authorList>
            <person name="Mavromatis K."/>
            <person name="Yasawong M."/>
            <person name="Chertkov O."/>
            <person name="Lapidus A."/>
            <person name="Lucas S."/>
            <person name="Nolan M."/>
            <person name="Del Rio T.G."/>
            <person name="Tice H."/>
            <person name="Cheng J.F."/>
            <person name="Pitluck S."/>
            <person name="Liolios K."/>
            <person name="Ivanova N."/>
            <person name="Tapia R."/>
            <person name="Han C."/>
            <person name="Bruce D."/>
            <person name="Goodwin L."/>
            <person name="Pati A."/>
            <person name="Chen A."/>
            <person name="Palaniappan K."/>
            <person name="Land M."/>
            <person name="Hauser L."/>
            <person name="Chang Y.J."/>
            <person name="Jeffries C.D."/>
            <person name="Detter J.C."/>
            <person name="Rohde M."/>
            <person name="Brambilla E."/>
            <person name="Spring S."/>
            <person name="Goker M."/>
            <person name="Sikorski J."/>
            <person name="Woyke T."/>
            <person name="Bristow J."/>
            <person name="Eisen J.A."/>
            <person name="Markowitz V."/>
            <person name="Hugenholtz P."/>
            <person name="Klenk H.P."/>
            <person name="Kyrpides N.C."/>
        </authorList>
    </citation>
    <scope>NUCLEOTIDE SEQUENCE [LARGE SCALE GENOMIC DNA]</scope>
    <source>
        <strain evidence="4">DSM 11293 / JCM 15392 / SEBR 4228</strain>
    </source>
</reference>
<evidence type="ECO:0000313" key="3">
    <source>
        <dbReference type="EMBL" id="ADK82370.1"/>
    </source>
</evidence>
<dbReference type="EMBL" id="CP002116">
    <property type="protein sequence ID" value="ADK82370.1"/>
    <property type="molecule type" value="Genomic_DNA"/>
</dbReference>
<evidence type="ECO:0000256" key="1">
    <source>
        <dbReference type="SAM" id="Phobius"/>
    </source>
</evidence>
<dbReference type="Pfam" id="PF09851">
    <property type="entry name" value="SHOCT"/>
    <property type="match status" value="1"/>
</dbReference>
<organism evidence="3 4">
    <name type="scientific">Sediminispirochaeta smaragdinae (strain DSM 11293 / JCM 15392 / SEBR 4228)</name>
    <name type="common">Spirochaeta smaragdinae</name>
    <dbReference type="NCBI Taxonomy" id="573413"/>
    <lineage>
        <taxon>Bacteria</taxon>
        <taxon>Pseudomonadati</taxon>
        <taxon>Spirochaetota</taxon>
        <taxon>Spirochaetia</taxon>
        <taxon>Spirochaetales</taxon>
        <taxon>Spirochaetaceae</taxon>
        <taxon>Sediminispirochaeta</taxon>
    </lineage>
</organism>
<evidence type="ECO:0000313" key="4">
    <source>
        <dbReference type="Proteomes" id="UP000002318"/>
    </source>
</evidence>
<dbReference type="Proteomes" id="UP000002318">
    <property type="component" value="Chromosome"/>
</dbReference>
<gene>
    <name evidence="3" type="ordered locus">Spirs_3272</name>
</gene>
<dbReference type="HOGENOM" id="CLU_159099_3_1_12"/>
<dbReference type="KEGG" id="ssm:Spirs_3272"/>
<feature type="domain" description="SHOCT" evidence="2">
    <location>
        <begin position="59"/>
        <end position="84"/>
    </location>
</feature>
<dbReference type="eggNOG" id="COG3462">
    <property type="taxonomic scope" value="Bacteria"/>
</dbReference>
<keyword evidence="1" id="KW-1133">Transmembrane helix</keyword>
<proteinExistence type="predicted"/>
<feature type="transmembrane region" description="Helical" evidence="1">
    <location>
        <begin position="20"/>
        <end position="41"/>
    </location>
</feature>
<keyword evidence="1" id="KW-0472">Membrane</keyword>
<evidence type="ECO:0000259" key="2">
    <source>
        <dbReference type="Pfam" id="PF09851"/>
    </source>
</evidence>
<dbReference type="InterPro" id="IPR018649">
    <property type="entry name" value="SHOCT"/>
</dbReference>
<name>E1RAK2_SEDSS</name>
<accession>E1RAK2</accession>
<keyword evidence="4" id="KW-1185">Reference proteome</keyword>
<dbReference type="STRING" id="573413.Spirs_3272"/>
<dbReference type="OrthoDB" id="48047at2"/>
<sequence>MMNGWGWYPGTMHWGYGGGIVMILILAGLIVGGVFLIRWALNRPGGGWHEGTANDKQTAEEILDERYAKGEISREEYMQMKADLGNKA</sequence>
<dbReference type="AlphaFoldDB" id="E1RAK2"/>
<keyword evidence="1" id="KW-0812">Transmembrane</keyword>